<feature type="coiled-coil region" evidence="1">
    <location>
        <begin position="50"/>
        <end position="169"/>
    </location>
</feature>
<proteinExistence type="predicted"/>
<name>A0A9P6G3P5_9FUNG</name>
<feature type="region of interest" description="Disordered" evidence="2">
    <location>
        <begin position="574"/>
        <end position="593"/>
    </location>
</feature>
<gene>
    <name evidence="3" type="ORF">BGW38_000956</name>
</gene>
<evidence type="ECO:0000313" key="3">
    <source>
        <dbReference type="EMBL" id="KAF9585741.1"/>
    </source>
</evidence>
<dbReference type="EMBL" id="JAABOA010000129">
    <property type="protein sequence ID" value="KAF9585741.1"/>
    <property type="molecule type" value="Genomic_DNA"/>
</dbReference>
<dbReference type="Proteomes" id="UP000780801">
    <property type="component" value="Unassembled WGS sequence"/>
</dbReference>
<dbReference type="PROSITE" id="PS51386">
    <property type="entry name" value="RINT1_TIP20"/>
    <property type="match status" value="1"/>
</dbReference>
<dbReference type="GO" id="GO:0060628">
    <property type="term" value="P:regulation of ER to Golgi vesicle-mediated transport"/>
    <property type="evidence" value="ECO:0007669"/>
    <property type="project" value="TreeGrafter"/>
</dbReference>
<dbReference type="AlphaFoldDB" id="A0A9P6G3P5"/>
<dbReference type="InterPro" id="IPR042042">
    <property type="entry name" value="Tip20p_domB"/>
</dbReference>
<sequence length="802" mass="92561">MSFAAQHSTWTETPHSVSNVVVFDKTIAVDEDVVDFFNARFSSHEDLVKLKEVQRQQQEIGNELRQKLAESRENALRTLTQADATAATSLDKLQELESSAKDLDEQLEHADTFERPRSRRDQRTLIEELADMQKKVRALEDAKRYILIVARAQKLVDESRQELQVSTEKALGLYNSLLELSNKVRETVGGHDTRLEPFLRASVESLLKEIKTFIAKKFQKSLDALGWPTPITEPSTISDENRIEFEKAFKEMLLLQEPIYGPLDKSGSKPFPPLLPIELLAAPIIMRFRFHFDGNKPTNRLDKPEWYFTHVQDLIKDHTPFLHDIAQDVVQDTDYKEYDVKNDFIRVFLGAVERKIRSSVPALLSSPELLSHAIYETLKFDKVLREGEYYVPPGQTSEWPGSVQVYLGNREWLRSWLRIEKNFAVSRYNQIMEEPDAWQPAYGEIDEKEYTIPTKSAEKLIDLLEIVTERYRPLPVLEHRTYLLDIQLDILLEYYQHIRELVDHYESLTYSFVRVMPGAASAEELNAMGINALRSLCQWLASVEYVGSTLKDWAEDAMFLEMYKDFVERPVKARNPLHSENEDSDAESEEKKLDENGTIFDERSWPQIEMASIEDSFGRSESQQYGANTFESSDDVSPELYQSLSVLGHSLEFLATALPTKQFTSLYRQISLEIQDHIWQKVVLKNQFSELGGQQFARDMRVGLWGAAIRKWIKKPENYHRKLRDASILLSLQSARTDSLSPQGLMESGVYVKRTLAQIMAVLFDDGLGSDNIRQKLEEIGVLYLDVAEARNVVRRRVECWR</sequence>
<dbReference type="OrthoDB" id="407410at2759"/>
<evidence type="ECO:0000256" key="2">
    <source>
        <dbReference type="SAM" id="MobiDB-lite"/>
    </source>
</evidence>
<dbReference type="InterPro" id="IPR007528">
    <property type="entry name" value="RINT1_Tip20"/>
</dbReference>
<accession>A0A9P6G3P5</accession>
<dbReference type="InterPro" id="IPR042044">
    <property type="entry name" value="EXOC6PINT-1/Sec15/Tip20_C_dom2"/>
</dbReference>
<comment type="caution">
    <text evidence="3">The sequence shown here is derived from an EMBL/GenBank/DDBJ whole genome shotgun (WGS) entry which is preliminary data.</text>
</comment>
<dbReference type="PANTHER" id="PTHR13520:SF0">
    <property type="entry name" value="RAD50-INTERACTING PROTEIN 1"/>
    <property type="match status" value="1"/>
</dbReference>
<protein>
    <submittedName>
        <fullName evidence="3">Uncharacterized protein</fullName>
    </submittedName>
</protein>
<dbReference type="GO" id="GO:0070939">
    <property type="term" value="C:Dsl1/NZR complex"/>
    <property type="evidence" value="ECO:0007669"/>
    <property type="project" value="InterPro"/>
</dbReference>
<reference evidence="3" key="1">
    <citation type="journal article" date="2020" name="Fungal Divers.">
        <title>Resolving the Mortierellaceae phylogeny through synthesis of multi-gene phylogenetics and phylogenomics.</title>
        <authorList>
            <person name="Vandepol N."/>
            <person name="Liber J."/>
            <person name="Desiro A."/>
            <person name="Na H."/>
            <person name="Kennedy M."/>
            <person name="Barry K."/>
            <person name="Grigoriev I.V."/>
            <person name="Miller A.N."/>
            <person name="O'Donnell K."/>
            <person name="Stajich J.E."/>
            <person name="Bonito G."/>
        </authorList>
    </citation>
    <scope>NUCLEOTIDE SEQUENCE</scope>
    <source>
        <strain evidence="3">KOD1015</strain>
    </source>
</reference>
<evidence type="ECO:0000313" key="4">
    <source>
        <dbReference type="Proteomes" id="UP000780801"/>
    </source>
</evidence>
<dbReference type="Gene3D" id="1.20.58.670">
    <property type="entry name" value="Dsl1p vesicle tethering complex, Tip20p subunit, domain D"/>
    <property type="match status" value="1"/>
</dbReference>
<keyword evidence="4" id="KW-1185">Reference proteome</keyword>
<keyword evidence="1" id="KW-0175">Coiled coil</keyword>
<dbReference type="GO" id="GO:0006890">
    <property type="term" value="P:retrograde vesicle-mediated transport, Golgi to endoplasmic reticulum"/>
    <property type="evidence" value="ECO:0007669"/>
    <property type="project" value="InterPro"/>
</dbReference>
<organism evidence="3 4">
    <name type="scientific">Lunasporangiospora selenospora</name>
    <dbReference type="NCBI Taxonomy" id="979761"/>
    <lineage>
        <taxon>Eukaryota</taxon>
        <taxon>Fungi</taxon>
        <taxon>Fungi incertae sedis</taxon>
        <taxon>Mucoromycota</taxon>
        <taxon>Mortierellomycotina</taxon>
        <taxon>Mortierellomycetes</taxon>
        <taxon>Mortierellales</taxon>
        <taxon>Mortierellaceae</taxon>
        <taxon>Lunasporangiospora</taxon>
    </lineage>
</organism>
<evidence type="ECO:0000256" key="1">
    <source>
        <dbReference type="SAM" id="Coils"/>
    </source>
</evidence>
<dbReference type="Gene3D" id="1.20.58.1420">
    <property type="entry name" value="Dsl1p vesicle tethering complex, Tip20p subunit, domain B"/>
    <property type="match status" value="1"/>
</dbReference>
<dbReference type="GO" id="GO:0006888">
    <property type="term" value="P:endoplasmic reticulum to Golgi vesicle-mediated transport"/>
    <property type="evidence" value="ECO:0007669"/>
    <property type="project" value="InterPro"/>
</dbReference>
<dbReference type="Pfam" id="PF04437">
    <property type="entry name" value="RINT1_TIP1"/>
    <property type="match status" value="1"/>
</dbReference>
<dbReference type="PANTHER" id="PTHR13520">
    <property type="entry name" value="RAD50-INTERACTING PROTEIN 1 RINT-1"/>
    <property type="match status" value="1"/>
</dbReference>